<dbReference type="PANTHER" id="PTHR46268:SF15">
    <property type="entry name" value="UNIVERSAL STRESS PROTEIN HP_0031"/>
    <property type="match status" value="1"/>
</dbReference>
<dbReference type="OrthoDB" id="9804721at2"/>
<dbReference type="AlphaFoldDB" id="A0A558HJD8"/>
<dbReference type="InterPro" id="IPR006015">
    <property type="entry name" value="Universal_stress_UspA"/>
</dbReference>
<accession>A0A558HJD8</accession>
<organism evidence="3 4">
    <name type="scientific">Cobetia crustatorum</name>
    <dbReference type="NCBI Taxonomy" id="553385"/>
    <lineage>
        <taxon>Bacteria</taxon>
        <taxon>Pseudomonadati</taxon>
        <taxon>Pseudomonadota</taxon>
        <taxon>Gammaproteobacteria</taxon>
        <taxon>Oceanospirillales</taxon>
        <taxon>Halomonadaceae</taxon>
        <taxon>Cobetia</taxon>
    </lineage>
</organism>
<dbReference type="RefSeq" id="WP_024953368.1">
    <property type="nucleotide sequence ID" value="NZ_CAWOWR010000137.1"/>
</dbReference>
<comment type="caution">
    <text evidence="3">The sequence shown here is derived from an EMBL/GenBank/DDBJ whole genome shotgun (WGS) entry which is preliminary data.</text>
</comment>
<gene>
    <name evidence="3" type="ORF">FQP86_12450</name>
</gene>
<dbReference type="Gene3D" id="3.40.50.12370">
    <property type="match status" value="1"/>
</dbReference>
<dbReference type="PRINTS" id="PR01438">
    <property type="entry name" value="UNVRSLSTRESS"/>
</dbReference>
<evidence type="ECO:0000313" key="4">
    <source>
        <dbReference type="Proteomes" id="UP000319941"/>
    </source>
</evidence>
<evidence type="ECO:0000259" key="2">
    <source>
        <dbReference type="Pfam" id="PF00582"/>
    </source>
</evidence>
<comment type="similarity">
    <text evidence="1">Belongs to the universal stress protein A family.</text>
</comment>
<dbReference type="EMBL" id="VNFH01000008">
    <property type="protein sequence ID" value="TVU69252.1"/>
    <property type="molecule type" value="Genomic_DNA"/>
</dbReference>
<protein>
    <submittedName>
        <fullName evidence="3">Universal stress protein</fullName>
    </submittedName>
</protein>
<dbReference type="STRING" id="553385.GCA_000591415_03653"/>
<sequence>MSESSAVASTESDKVTACIDGSAFAVPVCDAAVWVSLKLKAPLSILHVIDRHETVGEATMGDLSGSIGLGAREHLLEELASLDEQRGRIAQEQGRLMLEAACERAAQGGVESPRPRQRNGGLVETLTELEDEIRLLVLGKRGESGDQASEHLGTNLERVIRSLHRPVLVVPGVFTAPTKVLIAFDGSATIRRAVQVLAASPLLEGAELHLVMIGADSVENQAPLNAARDELQAAGFDVKTSLKAGQVETCLREYSTEHAIDMQVMGAYGHSRIRQLLVGSTTTDMIRHATVPLLILR</sequence>
<name>A0A558HJD8_9GAMM</name>
<feature type="domain" description="UspA" evidence="2">
    <location>
        <begin position="13"/>
        <end position="171"/>
    </location>
</feature>
<dbReference type="Proteomes" id="UP000319941">
    <property type="component" value="Unassembled WGS sequence"/>
</dbReference>
<reference evidence="3 4" key="1">
    <citation type="submission" date="2019-07" db="EMBL/GenBank/DDBJ databases">
        <title>Diversity of Bacteria from Kongsfjorden, Arctic.</title>
        <authorList>
            <person name="Yu Y."/>
        </authorList>
    </citation>
    <scope>NUCLEOTIDE SEQUENCE [LARGE SCALE GENOMIC DNA]</scope>
    <source>
        <strain evidence="3 4">SM1923</strain>
    </source>
</reference>
<dbReference type="PANTHER" id="PTHR46268">
    <property type="entry name" value="STRESS RESPONSE PROTEIN NHAX"/>
    <property type="match status" value="1"/>
</dbReference>
<dbReference type="CDD" id="cd00293">
    <property type="entry name" value="USP-like"/>
    <property type="match status" value="2"/>
</dbReference>
<evidence type="ECO:0000313" key="3">
    <source>
        <dbReference type="EMBL" id="TVU69252.1"/>
    </source>
</evidence>
<dbReference type="InterPro" id="IPR006016">
    <property type="entry name" value="UspA"/>
</dbReference>
<dbReference type="Pfam" id="PF00582">
    <property type="entry name" value="Usp"/>
    <property type="match status" value="2"/>
</dbReference>
<dbReference type="SUPFAM" id="SSF52402">
    <property type="entry name" value="Adenine nucleotide alpha hydrolases-like"/>
    <property type="match status" value="2"/>
</dbReference>
<proteinExistence type="inferred from homology"/>
<evidence type="ECO:0000256" key="1">
    <source>
        <dbReference type="ARBA" id="ARBA00008791"/>
    </source>
</evidence>
<feature type="domain" description="UspA" evidence="2">
    <location>
        <begin position="223"/>
        <end position="297"/>
    </location>
</feature>
<keyword evidence="4" id="KW-1185">Reference proteome</keyword>